<proteinExistence type="predicted"/>
<reference evidence="2 3" key="1">
    <citation type="journal article" date="2024" name="BMC Genomics">
        <title>De novo assembly and annotation of Popillia japonica's genome with initial clues to its potential as an invasive pest.</title>
        <authorList>
            <person name="Cucini C."/>
            <person name="Boschi S."/>
            <person name="Funari R."/>
            <person name="Cardaioli E."/>
            <person name="Iannotti N."/>
            <person name="Marturano G."/>
            <person name="Paoli F."/>
            <person name="Bruttini M."/>
            <person name="Carapelli A."/>
            <person name="Frati F."/>
            <person name="Nardi F."/>
        </authorList>
    </citation>
    <scope>NUCLEOTIDE SEQUENCE [LARGE SCALE GENOMIC DNA]</scope>
    <source>
        <strain evidence="2">DMR45628</strain>
    </source>
</reference>
<keyword evidence="3" id="KW-1185">Reference proteome</keyword>
<evidence type="ECO:0000313" key="2">
    <source>
        <dbReference type="EMBL" id="KAK9704547.1"/>
    </source>
</evidence>
<comment type="caution">
    <text evidence="2">The sequence shown here is derived from an EMBL/GenBank/DDBJ whole genome shotgun (WGS) entry which is preliminary data.</text>
</comment>
<organism evidence="2 3">
    <name type="scientific">Popillia japonica</name>
    <name type="common">Japanese beetle</name>
    <dbReference type="NCBI Taxonomy" id="7064"/>
    <lineage>
        <taxon>Eukaryota</taxon>
        <taxon>Metazoa</taxon>
        <taxon>Ecdysozoa</taxon>
        <taxon>Arthropoda</taxon>
        <taxon>Hexapoda</taxon>
        <taxon>Insecta</taxon>
        <taxon>Pterygota</taxon>
        <taxon>Neoptera</taxon>
        <taxon>Endopterygota</taxon>
        <taxon>Coleoptera</taxon>
        <taxon>Polyphaga</taxon>
        <taxon>Scarabaeiformia</taxon>
        <taxon>Scarabaeidae</taxon>
        <taxon>Rutelinae</taxon>
        <taxon>Popillia</taxon>
    </lineage>
</organism>
<sequence>MAANIEDSMDTEEGTTRLDVAQKRRLEEDLDLPSTSGSEGEPDGEEWTEAKARKRANLKKKRLLVTYQYNAALLCVFSSRGESLKRKYGIFKAQNKKKCRMRGKDRGLAQYADRSILIEHNIGTNQEGALPGFSLGNY</sequence>
<feature type="compositionally biased region" description="Basic and acidic residues" evidence="1">
    <location>
        <begin position="14"/>
        <end position="27"/>
    </location>
</feature>
<dbReference type="Proteomes" id="UP001458880">
    <property type="component" value="Unassembled WGS sequence"/>
</dbReference>
<dbReference type="AlphaFoldDB" id="A0AAW1JJE0"/>
<evidence type="ECO:0000256" key="1">
    <source>
        <dbReference type="SAM" id="MobiDB-lite"/>
    </source>
</evidence>
<evidence type="ECO:0000313" key="3">
    <source>
        <dbReference type="Proteomes" id="UP001458880"/>
    </source>
</evidence>
<name>A0AAW1JJE0_POPJA</name>
<accession>A0AAW1JJE0</accession>
<dbReference type="EMBL" id="JASPKY010000347">
    <property type="protein sequence ID" value="KAK9704547.1"/>
    <property type="molecule type" value="Genomic_DNA"/>
</dbReference>
<protein>
    <submittedName>
        <fullName evidence="2">Uncharacterized protein</fullName>
    </submittedName>
</protein>
<gene>
    <name evidence="2" type="ORF">QE152_g27787</name>
</gene>
<feature type="region of interest" description="Disordered" evidence="1">
    <location>
        <begin position="1"/>
        <end position="48"/>
    </location>
</feature>